<reference evidence="2" key="1">
    <citation type="submission" date="2016-10" db="EMBL/GenBank/DDBJ databases">
        <authorList>
            <person name="Varghese N."/>
            <person name="Submissions S."/>
        </authorList>
    </citation>
    <scope>NUCLEOTIDE SEQUENCE [LARGE SCALE GENOMIC DNA]</scope>
    <source>
        <strain evidence="2">DSM 19110</strain>
    </source>
</reference>
<protein>
    <submittedName>
        <fullName evidence="1">Uncharacterized protein</fullName>
    </submittedName>
</protein>
<organism evidence="1 2">
    <name type="scientific">Pedobacter steynii</name>
    <dbReference type="NCBI Taxonomy" id="430522"/>
    <lineage>
        <taxon>Bacteria</taxon>
        <taxon>Pseudomonadati</taxon>
        <taxon>Bacteroidota</taxon>
        <taxon>Sphingobacteriia</taxon>
        <taxon>Sphingobacteriales</taxon>
        <taxon>Sphingobacteriaceae</taxon>
        <taxon>Pedobacter</taxon>
    </lineage>
</organism>
<dbReference type="AlphaFoldDB" id="A0A1G9R231"/>
<evidence type="ECO:0000313" key="2">
    <source>
        <dbReference type="Proteomes" id="UP000183200"/>
    </source>
</evidence>
<name>A0A1G9R231_9SPHI</name>
<dbReference type="EMBL" id="FNGY01000003">
    <property type="protein sequence ID" value="SDM17304.1"/>
    <property type="molecule type" value="Genomic_DNA"/>
</dbReference>
<gene>
    <name evidence="1" type="ORF">SAMN05421820_10392</name>
</gene>
<proteinExistence type="predicted"/>
<accession>A0A1G9R231</accession>
<dbReference type="Proteomes" id="UP000183200">
    <property type="component" value="Unassembled WGS sequence"/>
</dbReference>
<sequence length="78" mass="9151">MRSKKEGGGQKKMVKFEALPFFNTQMKPELRYSFRLGKISLINSIRTLFTNYVCFNIYNKFNANLSRINIELVSGMYN</sequence>
<keyword evidence="2" id="KW-1185">Reference proteome</keyword>
<evidence type="ECO:0000313" key="1">
    <source>
        <dbReference type="EMBL" id="SDM17304.1"/>
    </source>
</evidence>